<accession>A0A481Z732</accession>
<dbReference type="EMBL" id="MK500504">
    <property type="protein sequence ID" value="QBK90949.1"/>
    <property type="molecule type" value="Genomic_DNA"/>
</dbReference>
<reference evidence="1" key="1">
    <citation type="journal article" date="2019" name="MBio">
        <title>Virus Genomes from Deep Sea Sediments Expand the Ocean Megavirome and Support Independent Origins of Viral Gigantism.</title>
        <authorList>
            <person name="Backstrom D."/>
            <person name="Yutin N."/>
            <person name="Jorgensen S.L."/>
            <person name="Dharamshi J."/>
            <person name="Homa F."/>
            <person name="Zaremba-Niedwiedzka K."/>
            <person name="Spang A."/>
            <person name="Wolf Y.I."/>
            <person name="Koonin E.V."/>
            <person name="Ettema T.J."/>
        </authorList>
    </citation>
    <scope>NUCLEOTIDE SEQUENCE</scope>
</reference>
<organism evidence="1">
    <name type="scientific">Pithovirus LCPAC201</name>
    <dbReference type="NCBI Taxonomy" id="2506591"/>
    <lineage>
        <taxon>Viruses</taxon>
        <taxon>Pithoviruses</taxon>
    </lineage>
</organism>
<protein>
    <submittedName>
        <fullName evidence="1">Uncharacterized protein</fullName>
    </submittedName>
</protein>
<proteinExistence type="predicted"/>
<sequence>MSPEIWRKTGKKVVYDYWIGGVRIENYLLI</sequence>
<evidence type="ECO:0000313" key="1">
    <source>
        <dbReference type="EMBL" id="QBK90949.1"/>
    </source>
</evidence>
<gene>
    <name evidence="1" type="ORF">LCPAC201_02500</name>
</gene>
<name>A0A481Z732_9VIRU</name>